<comment type="catalytic activity">
    <reaction evidence="1">
        <text>ATP + protein L-histidine = ADP + protein N-phospho-L-histidine.</text>
        <dbReference type="EC" id="2.7.13.3"/>
    </reaction>
</comment>
<feature type="transmembrane region" description="Helical" evidence="10">
    <location>
        <begin position="139"/>
        <end position="158"/>
    </location>
</feature>
<accession>A0ABU7ZU86</accession>
<comment type="caution">
    <text evidence="13">The sequence shown here is derived from an EMBL/GenBank/DDBJ whole genome shotgun (WGS) entry which is preliminary data.</text>
</comment>
<feature type="coiled-coil region" evidence="9">
    <location>
        <begin position="186"/>
        <end position="228"/>
    </location>
</feature>
<evidence type="ECO:0000256" key="8">
    <source>
        <dbReference type="ARBA" id="ARBA00023012"/>
    </source>
</evidence>
<evidence type="ECO:0000256" key="4">
    <source>
        <dbReference type="ARBA" id="ARBA00022679"/>
    </source>
</evidence>
<protein>
    <recommendedName>
        <fullName evidence="2">histidine kinase</fullName>
        <ecNumber evidence="2">2.7.13.3</ecNumber>
    </recommendedName>
</protein>
<dbReference type="Gene3D" id="1.20.5.1930">
    <property type="match status" value="1"/>
</dbReference>
<feature type="domain" description="Histidine kinase/HSP90-like ATPase" evidence="11">
    <location>
        <begin position="337"/>
        <end position="425"/>
    </location>
</feature>
<evidence type="ECO:0000313" key="14">
    <source>
        <dbReference type="Proteomes" id="UP001382181"/>
    </source>
</evidence>
<dbReference type="SUPFAM" id="SSF55874">
    <property type="entry name" value="ATPase domain of HSP90 chaperone/DNA topoisomerase II/histidine kinase"/>
    <property type="match status" value="1"/>
</dbReference>
<dbReference type="Pfam" id="PF02518">
    <property type="entry name" value="HATPase_c"/>
    <property type="match status" value="1"/>
</dbReference>
<dbReference type="EC" id="2.7.13.3" evidence="2"/>
<keyword evidence="8" id="KW-0902">Two-component regulatory system</keyword>
<evidence type="ECO:0000256" key="6">
    <source>
        <dbReference type="ARBA" id="ARBA00022777"/>
    </source>
</evidence>
<gene>
    <name evidence="13" type="ORF">QBA37_00090</name>
</gene>
<keyword evidence="9" id="KW-0175">Coiled coil</keyword>
<dbReference type="CDD" id="cd16917">
    <property type="entry name" value="HATPase_UhpB-NarQ-NarX-like"/>
    <property type="match status" value="1"/>
</dbReference>
<reference evidence="13 14" key="1">
    <citation type="submission" date="2023-04" db="EMBL/GenBank/DDBJ databases">
        <title>Genomic diversity of scab-causing Streptomyces spp. in the province of Quebec, Canada.</title>
        <authorList>
            <person name="Biessy A."/>
            <person name="Cadieux M."/>
            <person name="Ciotola M."/>
            <person name="Filion M."/>
        </authorList>
    </citation>
    <scope>NUCLEOTIDE SEQUENCE [LARGE SCALE GENOMIC DNA]</scope>
    <source>
        <strain evidence="13 14">B21-103</strain>
    </source>
</reference>
<keyword evidence="14" id="KW-1185">Reference proteome</keyword>
<evidence type="ECO:0000259" key="12">
    <source>
        <dbReference type="Pfam" id="PF07730"/>
    </source>
</evidence>
<dbReference type="PANTHER" id="PTHR24421">
    <property type="entry name" value="NITRATE/NITRITE SENSOR PROTEIN NARX-RELATED"/>
    <property type="match status" value="1"/>
</dbReference>
<sequence>MKNAAAAAARHWRQVGLVSLTRASGPLPRPTRRNLVFDVLLALAAVVIGVNDALSVGTGTTYVLVDGALQARPEGANTWFGALVPILLATLPLALRRRYPLAVLWVVMGASLLAPDSLARSVFYVFVIATYSAVAYSPYRILAVASVPLALFVISIPQRNPDLPTVPTEYVPGLILLPLAMAAYGMRTWRLRADERQERIAEVERQRAEELRRAAEQERSRIARELHDVVTHNVSMMVIQAGGARKMLDIDPDDTREALLAIEAGGRAAMAELRHAMGLLTMNTEDAADRGIAAHLAPQPGLDQLPALVGRVRDTGVSVDYTVTGEPRDVAPGVGLTAYRIVQEALTNTVKHAAGARATAVLAYDDDHLRVEITDTGGPPSPSAATGNGHGLIGLRERLTVYGGTLVTGPRPDGGFRVAALIPLETAP</sequence>
<evidence type="ECO:0000256" key="7">
    <source>
        <dbReference type="ARBA" id="ARBA00022840"/>
    </source>
</evidence>
<dbReference type="InterPro" id="IPR050482">
    <property type="entry name" value="Sensor_HK_TwoCompSys"/>
</dbReference>
<keyword evidence="6 13" id="KW-0418">Kinase</keyword>
<evidence type="ECO:0000256" key="3">
    <source>
        <dbReference type="ARBA" id="ARBA00022553"/>
    </source>
</evidence>
<dbReference type="RefSeq" id="WP_319225846.1">
    <property type="nucleotide sequence ID" value="NZ_JARUMK010000001.1"/>
</dbReference>
<evidence type="ECO:0000256" key="9">
    <source>
        <dbReference type="SAM" id="Coils"/>
    </source>
</evidence>
<keyword evidence="3" id="KW-0597">Phosphoprotein</keyword>
<dbReference type="GO" id="GO:0016301">
    <property type="term" value="F:kinase activity"/>
    <property type="evidence" value="ECO:0007669"/>
    <property type="project" value="UniProtKB-KW"/>
</dbReference>
<keyword evidence="10" id="KW-0472">Membrane</keyword>
<evidence type="ECO:0000256" key="1">
    <source>
        <dbReference type="ARBA" id="ARBA00000085"/>
    </source>
</evidence>
<feature type="transmembrane region" description="Helical" evidence="10">
    <location>
        <begin position="39"/>
        <end position="65"/>
    </location>
</feature>
<keyword evidence="10" id="KW-1133">Transmembrane helix</keyword>
<dbReference type="Proteomes" id="UP001382181">
    <property type="component" value="Unassembled WGS sequence"/>
</dbReference>
<dbReference type="InterPro" id="IPR003594">
    <property type="entry name" value="HATPase_dom"/>
</dbReference>
<evidence type="ECO:0000256" key="2">
    <source>
        <dbReference type="ARBA" id="ARBA00012438"/>
    </source>
</evidence>
<organism evidence="13 14">
    <name type="scientific">Streptomyces silvae</name>
    <dbReference type="NCBI Taxonomy" id="2803812"/>
    <lineage>
        <taxon>Bacteria</taxon>
        <taxon>Bacillati</taxon>
        <taxon>Actinomycetota</taxon>
        <taxon>Actinomycetes</taxon>
        <taxon>Kitasatosporales</taxon>
        <taxon>Streptomycetaceae</taxon>
        <taxon>Streptomyces</taxon>
    </lineage>
</organism>
<proteinExistence type="predicted"/>
<evidence type="ECO:0000313" key="13">
    <source>
        <dbReference type="EMBL" id="MEH0557693.1"/>
    </source>
</evidence>
<feature type="transmembrane region" description="Helical" evidence="10">
    <location>
        <begin position="77"/>
        <end position="95"/>
    </location>
</feature>
<evidence type="ECO:0000256" key="10">
    <source>
        <dbReference type="SAM" id="Phobius"/>
    </source>
</evidence>
<feature type="transmembrane region" description="Helical" evidence="10">
    <location>
        <begin position="170"/>
        <end position="189"/>
    </location>
</feature>
<dbReference type="EMBL" id="JARUMK010000001">
    <property type="protein sequence ID" value="MEH0557693.1"/>
    <property type="molecule type" value="Genomic_DNA"/>
</dbReference>
<dbReference type="Pfam" id="PF07730">
    <property type="entry name" value="HisKA_3"/>
    <property type="match status" value="1"/>
</dbReference>
<feature type="domain" description="Signal transduction histidine kinase subgroup 3 dimerisation and phosphoacceptor" evidence="12">
    <location>
        <begin position="218"/>
        <end position="280"/>
    </location>
</feature>
<evidence type="ECO:0000256" key="5">
    <source>
        <dbReference type="ARBA" id="ARBA00022741"/>
    </source>
</evidence>
<keyword evidence="5" id="KW-0547">Nucleotide-binding</keyword>
<name>A0ABU7ZU86_9ACTN</name>
<dbReference type="Gene3D" id="3.30.565.10">
    <property type="entry name" value="Histidine kinase-like ATPase, C-terminal domain"/>
    <property type="match status" value="1"/>
</dbReference>
<keyword evidence="10" id="KW-0812">Transmembrane</keyword>
<dbReference type="InterPro" id="IPR036890">
    <property type="entry name" value="HATPase_C_sf"/>
</dbReference>
<dbReference type="InterPro" id="IPR011712">
    <property type="entry name" value="Sig_transdc_His_kin_sub3_dim/P"/>
</dbReference>
<dbReference type="PANTHER" id="PTHR24421:SF10">
    <property type="entry name" value="NITRATE_NITRITE SENSOR PROTEIN NARQ"/>
    <property type="match status" value="1"/>
</dbReference>
<keyword evidence="7" id="KW-0067">ATP-binding</keyword>
<feature type="transmembrane region" description="Helical" evidence="10">
    <location>
        <begin position="101"/>
        <end position="127"/>
    </location>
</feature>
<keyword evidence="4" id="KW-0808">Transferase</keyword>
<evidence type="ECO:0000259" key="11">
    <source>
        <dbReference type="Pfam" id="PF02518"/>
    </source>
</evidence>